<evidence type="ECO:0000259" key="5">
    <source>
        <dbReference type="PROSITE" id="PS50126"/>
    </source>
</evidence>
<comment type="subcellular location">
    <subcellularLocation>
        <location evidence="1">Nucleus</location>
    </subcellularLocation>
</comment>
<feature type="domain" description="S1 motif" evidence="5">
    <location>
        <begin position="537"/>
        <end position="606"/>
    </location>
</feature>
<dbReference type="InterPro" id="IPR048059">
    <property type="entry name" value="Rrp5_S1_rpt_hs1_sc1"/>
</dbReference>
<organism evidence="6 7">
    <name type="scientific">Trichoplax adhaerens</name>
    <name type="common">Trichoplax reptans</name>
    <dbReference type="NCBI Taxonomy" id="10228"/>
    <lineage>
        <taxon>Eukaryota</taxon>
        <taxon>Metazoa</taxon>
        <taxon>Placozoa</taxon>
        <taxon>Uniplacotomia</taxon>
        <taxon>Trichoplacea</taxon>
        <taxon>Trichoplacidae</taxon>
        <taxon>Trichoplax</taxon>
    </lineage>
</organism>
<dbReference type="HOGENOM" id="CLU_000845_1_0_1"/>
<accession>B3SB29</accession>
<evidence type="ECO:0000256" key="1">
    <source>
        <dbReference type="ARBA" id="ARBA00004123"/>
    </source>
</evidence>
<dbReference type="Pfam" id="PF24685">
    <property type="entry name" value="OB_RRP5_4th"/>
    <property type="match status" value="1"/>
</dbReference>
<dbReference type="PANTHER" id="PTHR23270">
    <property type="entry name" value="PROGRAMMED CELL DEATH PROTEIN 11 PRE-RRNA PROCESSING PROTEIN RRP5"/>
    <property type="match status" value="1"/>
</dbReference>
<dbReference type="GeneID" id="6758687"/>
<dbReference type="PhylomeDB" id="B3SB29"/>
<evidence type="ECO:0000313" key="6">
    <source>
        <dbReference type="EMBL" id="EDV20036.1"/>
    </source>
</evidence>
<feature type="domain" description="S1 motif" evidence="5">
    <location>
        <begin position="448"/>
        <end position="517"/>
    </location>
</feature>
<dbReference type="GO" id="GO:0005634">
    <property type="term" value="C:nucleus"/>
    <property type="evidence" value="ECO:0007669"/>
    <property type="project" value="UniProtKB-SubCell"/>
</dbReference>
<feature type="domain" description="S1 motif" evidence="5">
    <location>
        <begin position="188"/>
        <end position="258"/>
    </location>
</feature>
<keyword evidence="7" id="KW-1185">Reference proteome</keyword>
<feature type="domain" description="S1 motif" evidence="5">
    <location>
        <begin position="80"/>
        <end position="172"/>
    </location>
</feature>
<dbReference type="InterPro" id="IPR012340">
    <property type="entry name" value="NA-bd_OB-fold"/>
</dbReference>
<dbReference type="OrthoDB" id="412781at2759"/>
<dbReference type="PANTHER" id="PTHR23270:SF10">
    <property type="entry name" value="PROTEIN RRP5 HOMOLOG"/>
    <property type="match status" value="1"/>
</dbReference>
<dbReference type="RefSeq" id="XP_002117420.1">
    <property type="nucleotide sequence ID" value="XM_002117384.1"/>
</dbReference>
<dbReference type="InParanoid" id="B3SB29"/>
<dbReference type="CTD" id="6758687"/>
<dbReference type="GO" id="GO:0006364">
    <property type="term" value="P:rRNA processing"/>
    <property type="evidence" value="ECO:0007669"/>
    <property type="project" value="InterPro"/>
</dbReference>
<dbReference type="SMART" id="SM00316">
    <property type="entry name" value="S1"/>
    <property type="match status" value="7"/>
</dbReference>
<dbReference type="FunFam" id="2.40.50.140:FF:000386">
    <property type="entry name" value="rRNA biogenesis protein RRP5"/>
    <property type="match status" value="1"/>
</dbReference>
<evidence type="ECO:0000256" key="4">
    <source>
        <dbReference type="SAM" id="MobiDB-lite"/>
    </source>
</evidence>
<dbReference type="eggNOG" id="KOG1070">
    <property type="taxonomic scope" value="Eukaryota"/>
</dbReference>
<feature type="domain" description="S1 motif" evidence="5">
    <location>
        <begin position="281"/>
        <end position="344"/>
    </location>
</feature>
<dbReference type="Gene3D" id="2.40.50.140">
    <property type="entry name" value="Nucleic acid-binding proteins"/>
    <property type="match status" value="6"/>
</dbReference>
<keyword evidence="2" id="KW-0677">Repeat</keyword>
<dbReference type="AlphaFoldDB" id="B3SB29"/>
<dbReference type="PROSITE" id="PS50126">
    <property type="entry name" value="S1"/>
    <property type="match status" value="6"/>
</dbReference>
<evidence type="ECO:0000313" key="7">
    <source>
        <dbReference type="Proteomes" id="UP000009022"/>
    </source>
</evidence>
<reference evidence="6 7" key="1">
    <citation type="journal article" date="2008" name="Nature">
        <title>The Trichoplax genome and the nature of placozoans.</title>
        <authorList>
            <person name="Srivastava M."/>
            <person name="Begovic E."/>
            <person name="Chapman J."/>
            <person name="Putnam N.H."/>
            <person name="Hellsten U."/>
            <person name="Kawashima T."/>
            <person name="Kuo A."/>
            <person name="Mitros T."/>
            <person name="Salamov A."/>
            <person name="Carpenter M.L."/>
            <person name="Signorovitch A.Y."/>
            <person name="Moreno M.A."/>
            <person name="Kamm K."/>
            <person name="Grimwood J."/>
            <person name="Schmutz J."/>
            <person name="Shapiro H."/>
            <person name="Grigoriev I.V."/>
            <person name="Buss L.W."/>
            <person name="Schierwater B."/>
            <person name="Dellaporta S.L."/>
            <person name="Rokhsar D.S."/>
        </authorList>
    </citation>
    <scope>NUCLEOTIDE SEQUENCE [LARGE SCALE GENOMIC DNA]</scope>
    <source>
        <strain evidence="6 7">Grell-BS-1999</strain>
    </source>
</reference>
<protein>
    <recommendedName>
        <fullName evidence="5">S1 motif domain-containing protein</fullName>
    </recommendedName>
</protein>
<dbReference type="Pfam" id="PF00575">
    <property type="entry name" value="S1"/>
    <property type="match status" value="2"/>
</dbReference>
<dbReference type="CDD" id="cd05693">
    <property type="entry name" value="S1_Rrp5_repeat_hs1_sc1"/>
    <property type="match status" value="1"/>
</dbReference>
<proteinExistence type="predicted"/>
<dbReference type="FunFam" id="2.40.50.140:FF:000103">
    <property type="entry name" value="protein RRP5 homolog"/>
    <property type="match status" value="2"/>
</dbReference>
<dbReference type="GO" id="GO:0003676">
    <property type="term" value="F:nucleic acid binding"/>
    <property type="evidence" value="ECO:0007669"/>
    <property type="project" value="InterPro"/>
</dbReference>
<gene>
    <name evidence="6" type="ORF">TRIADDRAFT_61471</name>
</gene>
<dbReference type="FunFam" id="2.40.50.140:FF:000340">
    <property type="entry name" value="Unplaced genomic scaffold supercont1.162, whole genome shotgun sequence"/>
    <property type="match status" value="1"/>
</dbReference>
<dbReference type="InterPro" id="IPR057300">
    <property type="entry name" value="OB_Rrp5"/>
</dbReference>
<dbReference type="Proteomes" id="UP000009022">
    <property type="component" value="Unassembled WGS sequence"/>
</dbReference>
<dbReference type="InterPro" id="IPR057301">
    <property type="entry name" value="Rrp5_OB_4th"/>
</dbReference>
<dbReference type="OMA" id="NSHCHEN"/>
<dbReference type="SUPFAM" id="SSF50249">
    <property type="entry name" value="Nucleic acid-binding proteins"/>
    <property type="match status" value="6"/>
</dbReference>
<dbReference type="InterPro" id="IPR045209">
    <property type="entry name" value="Rrp5"/>
</dbReference>
<keyword evidence="3" id="KW-0539">Nucleus</keyword>
<dbReference type="Pfam" id="PF24682">
    <property type="entry name" value="OB_RRP5"/>
    <property type="match status" value="1"/>
</dbReference>
<dbReference type="FunCoup" id="B3SB29">
    <property type="interactions" value="2384"/>
</dbReference>
<dbReference type="EMBL" id="DS985263">
    <property type="protein sequence ID" value="EDV20036.1"/>
    <property type="molecule type" value="Genomic_DNA"/>
</dbReference>
<dbReference type="FunFam" id="2.40.50.140:FF:000289">
    <property type="entry name" value="Chromosome 1, whole genome shotgun sequence"/>
    <property type="match status" value="1"/>
</dbReference>
<feature type="region of interest" description="Disordered" evidence="4">
    <location>
        <begin position="21"/>
        <end position="63"/>
    </location>
</feature>
<evidence type="ECO:0000256" key="3">
    <source>
        <dbReference type="ARBA" id="ARBA00023242"/>
    </source>
</evidence>
<dbReference type="FunFam" id="2.40.50.140:FF:000148">
    <property type="entry name" value="protein RRP5 homolog isoform X1"/>
    <property type="match status" value="1"/>
</dbReference>
<feature type="domain" description="S1 motif" evidence="5">
    <location>
        <begin position="360"/>
        <end position="431"/>
    </location>
</feature>
<name>B3SB29_TRIAD</name>
<dbReference type="STRING" id="10228.B3SB29"/>
<dbReference type="InterPro" id="IPR003029">
    <property type="entry name" value="S1_domain"/>
</dbReference>
<sequence>MAQVDFPRGGSNVLSPLEVQNAKRKAEDDALFKTTPSTPLKKAKKIKSNTPATAKGKDIPSTDKDEVSVDAITISMYKKGVSVLGIVKEINPVDITVSLPGLLTGYIHITQMSSQMTQLLTRQLKSTELDGEDGVTQLDLNSFFRIGDMLRCVVDEVELTKSKHKRIKLAIDPKILNAKFKANRIQTGMTLSGYIESVEDHGYIVSFEIENLVGFLSQQEGLDYAKSRELEDLPVGLPVNCVIQKVKDQGRMVTVGVSSSKVLKAKAHEGMRFSYDTLQAGLYVNGTIAKISTKGAQLSFLGGFRGSVTADHLNQNQSLQERSKVVARIIYVDRKSKKIALSLLNITVNGQMDISQVEIGQIIEDAVVLRVDKGVGLLLQLGDNLKGYVHISRASDKHIDKFGKQHRAGSKHRCRVIANSLIDELAIITMQQSVLEQQFISYKDIKPGTLVMGKIISLEDFGILVQVTDHIKALCPRLHMSDITLKHPEKKFKEGNKIKCRVLTVDARRRRLILTHKKSMVHSSHVVITSYEEAQENVTAHGFISSVRSNGCFITFYNNVRGFVHKKYLSTQYIENPETVFFVGQVVLTYIVSVDAVNKKLSLSLKPPALTTSTSSNLKFNQSKVVDVDLFRATAEGLDVLMQPSGLAASVPVHHLSDFHSNSRALVNYFTSQQSVNKDVNTKFLKQLVTVGKTKSSVIASRKQSLVDAVQNKGVLQNFDQLKVTDIEHERKRFLVSLRLSDYLKSVGKDDAKMNTLRIFDQYLNERNTIIEAMKCVYEFPPTGILIGELVTGMIEAIDGNRVTLLLKKGQKAVSTISFDNADLKENSSVSARVIDFDLETRTVVVSLHPDMVSYSTKQFHKMQKQIKVQTNTEAIIELVTCDHIVCRLPNYRNILAVAPSSQYWNNVKSAHRRYSIGNRFTAHVER</sequence>
<dbReference type="KEGG" id="tad:TRIADDRAFT_61471"/>
<evidence type="ECO:0000256" key="2">
    <source>
        <dbReference type="ARBA" id="ARBA00022737"/>
    </source>
</evidence>
<dbReference type="CDD" id="cd05697">
    <property type="entry name" value="S1_Rrp5_repeat_hs5"/>
    <property type="match status" value="1"/>
</dbReference>